<evidence type="ECO:0000313" key="2">
    <source>
        <dbReference type="EMBL" id="KAK9994311.1"/>
    </source>
</evidence>
<dbReference type="EMBL" id="JAZDWU010000008">
    <property type="protein sequence ID" value="KAK9994311.1"/>
    <property type="molecule type" value="Genomic_DNA"/>
</dbReference>
<dbReference type="InterPro" id="IPR029480">
    <property type="entry name" value="Transpos_assoc"/>
</dbReference>
<gene>
    <name evidence="2" type="ORF">SO802_024014</name>
</gene>
<protein>
    <recommendedName>
        <fullName evidence="1">Transposase-associated domain-containing protein</fullName>
    </recommendedName>
</protein>
<dbReference type="Proteomes" id="UP001459277">
    <property type="component" value="Unassembled WGS sequence"/>
</dbReference>
<dbReference type="AlphaFoldDB" id="A0AAW2C7V0"/>
<name>A0AAW2C7V0_9ROSI</name>
<sequence>MNKSWMTMGKTPNGRLSHPYIEGVNAFINFARTVVDLSGNIPYPCIHCVNCYRQSFHTVHIHLLHRGIMQSYINWYNHGEPRVLNENIHDNEMSDGDHMDGLDALEKSRKNSENRNKTTGKHRCGTKTLAVRVDEEEISDLVFKRKSGIVKGLGMRPSSSLVTTASSSFSVEYIHRLENEIIELKEARARDEEESVMDSHFFYVYYDGKTYYHELYGMSYQGSNQKQKCVKVKRGIGLMNLQRRILKAMGLDHFRHNISIVYRAPQLVVDTQVFYNSLQLLGGTEVKMMWEVVEQIVGRGFVGSDLYVTVEPAVVELGEGSQHTILDGTVDEHINLIPLQSYQGGTSPNFDDDRLGNDATNIDVTRDDFEELLDTMGEYEDVDHIEDVVVKENRDTCPGPDPTPEWFTKNIWNNMFDPSPIMQAEVSSWTHGEQPMKGMVFATNLAV</sequence>
<accession>A0AAW2C7V0</accession>
<feature type="domain" description="Transposase-associated" evidence="1">
    <location>
        <begin position="3"/>
        <end position="80"/>
    </location>
</feature>
<keyword evidence="3" id="KW-1185">Reference proteome</keyword>
<comment type="caution">
    <text evidence="2">The sequence shown here is derived from an EMBL/GenBank/DDBJ whole genome shotgun (WGS) entry which is preliminary data.</text>
</comment>
<evidence type="ECO:0000259" key="1">
    <source>
        <dbReference type="Pfam" id="PF13963"/>
    </source>
</evidence>
<dbReference type="Pfam" id="PF13963">
    <property type="entry name" value="Transpos_assoc"/>
    <property type="match status" value="1"/>
</dbReference>
<organism evidence="2 3">
    <name type="scientific">Lithocarpus litseifolius</name>
    <dbReference type="NCBI Taxonomy" id="425828"/>
    <lineage>
        <taxon>Eukaryota</taxon>
        <taxon>Viridiplantae</taxon>
        <taxon>Streptophyta</taxon>
        <taxon>Embryophyta</taxon>
        <taxon>Tracheophyta</taxon>
        <taxon>Spermatophyta</taxon>
        <taxon>Magnoliopsida</taxon>
        <taxon>eudicotyledons</taxon>
        <taxon>Gunneridae</taxon>
        <taxon>Pentapetalae</taxon>
        <taxon>rosids</taxon>
        <taxon>fabids</taxon>
        <taxon>Fagales</taxon>
        <taxon>Fagaceae</taxon>
        <taxon>Lithocarpus</taxon>
    </lineage>
</organism>
<reference evidence="2 3" key="1">
    <citation type="submission" date="2024-01" db="EMBL/GenBank/DDBJ databases">
        <title>A telomere-to-telomere, gap-free genome of sweet tea (Lithocarpus litseifolius).</title>
        <authorList>
            <person name="Zhou J."/>
        </authorList>
    </citation>
    <scope>NUCLEOTIDE SEQUENCE [LARGE SCALE GENOMIC DNA]</scope>
    <source>
        <strain evidence="2">Zhou-2022a</strain>
        <tissue evidence="2">Leaf</tissue>
    </source>
</reference>
<proteinExistence type="predicted"/>
<evidence type="ECO:0000313" key="3">
    <source>
        <dbReference type="Proteomes" id="UP001459277"/>
    </source>
</evidence>